<evidence type="ECO:0000259" key="3">
    <source>
        <dbReference type="Pfam" id="PF07282"/>
    </source>
</evidence>
<proteinExistence type="predicted"/>
<dbReference type="Proteomes" id="UP000592294">
    <property type="component" value="Unassembled WGS sequence"/>
</dbReference>
<sequence length="96" mass="10603">MMVEFGGRGRPRASAPRRSQRRAGHRVITAVPLNERRKHAYVCTRCGHQAHADVNAAQNVRDRYGLCCPVVLKAPLGGPHDPAPKRVREITAKAVM</sequence>
<organism evidence="4 5">
    <name type="scientific">Allochromatium humboldtianum</name>
    <dbReference type="NCBI Taxonomy" id="504901"/>
    <lineage>
        <taxon>Bacteria</taxon>
        <taxon>Pseudomonadati</taxon>
        <taxon>Pseudomonadota</taxon>
        <taxon>Gammaproteobacteria</taxon>
        <taxon>Chromatiales</taxon>
        <taxon>Chromatiaceae</taxon>
        <taxon>Allochromatium</taxon>
    </lineage>
</organism>
<feature type="region of interest" description="Disordered" evidence="2">
    <location>
        <begin position="1"/>
        <end position="24"/>
    </location>
</feature>
<evidence type="ECO:0000313" key="4">
    <source>
        <dbReference type="EMBL" id="NVZ11519.1"/>
    </source>
</evidence>
<evidence type="ECO:0000256" key="2">
    <source>
        <dbReference type="SAM" id="MobiDB-lite"/>
    </source>
</evidence>
<gene>
    <name evidence="4" type="ORF">HW932_19910</name>
</gene>
<dbReference type="GO" id="GO:0003677">
    <property type="term" value="F:DNA binding"/>
    <property type="evidence" value="ECO:0007669"/>
    <property type="project" value="UniProtKB-KW"/>
</dbReference>
<evidence type="ECO:0000256" key="1">
    <source>
        <dbReference type="ARBA" id="ARBA00023125"/>
    </source>
</evidence>
<evidence type="ECO:0000313" key="5">
    <source>
        <dbReference type="Proteomes" id="UP000592294"/>
    </source>
</evidence>
<name>A0A850R9V6_9GAMM</name>
<dbReference type="AlphaFoldDB" id="A0A850R9V6"/>
<protein>
    <submittedName>
        <fullName evidence="4">Transposase</fullName>
    </submittedName>
</protein>
<dbReference type="EMBL" id="JABZEO010000024">
    <property type="protein sequence ID" value="NVZ11519.1"/>
    <property type="molecule type" value="Genomic_DNA"/>
</dbReference>
<dbReference type="InterPro" id="IPR010095">
    <property type="entry name" value="Cas12f1-like_TNB"/>
</dbReference>
<comment type="caution">
    <text evidence="4">The sequence shown here is derived from an EMBL/GenBank/DDBJ whole genome shotgun (WGS) entry which is preliminary data.</text>
</comment>
<reference evidence="4 5" key="1">
    <citation type="submission" date="2020-06" db="EMBL/GenBank/DDBJ databases">
        <title>Whole-genome sequence of Allochromatium humboldtianum DSM 21881, type strain.</title>
        <authorList>
            <person name="Kyndt J.A."/>
            <person name="Meyer T.E."/>
        </authorList>
    </citation>
    <scope>NUCLEOTIDE SEQUENCE [LARGE SCALE GENOMIC DNA]</scope>
    <source>
        <strain evidence="4 5">DSM 21881</strain>
    </source>
</reference>
<accession>A0A850R9V6</accession>
<keyword evidence="1" id="KW-0238">DNA-binding</keyword>
<keyword evidence="5" id="KW-1185">Reference proteome</keyword>
<feature type="domain" description="Cas12f1-like TNB" evidence="3">
    <location>
        <begin position="26"/>
        <end position="60"/>
    </location>
</feature>
<dbReference type="Pfam" id="PF07282">
    <property type="entry name" value="Cas12f1-like_TNB"/>
    <property type="match status" value="1"/>
</dbReference>